<accession>A0A9D1K631</accession>
<dbReference type="EMBL" id="DVJN01000090">
    <property type="protein sequence ID" value="HIS92247.1"/>
    <property type="molecule type" value="Genomic_DNA"/>
</dbReference>
<name>A0A9D1K631_9FIRM</name>
<comment type="caution">
    <text evidence="1">The sequence shown here is derived from an EMBL/GenBank/DDBJ whole genome shotgun (WGS) entry which is preliminary data.</text>
</comment>
<dbReference type="AlphaFoldDB" id="A0A9D1K631"/>
<evidence type="ECO:0000313" key="1">
    <source>
        <dbReference type="EMBL" id="HIS92247.1"/>
    </source>
</evidence>
<dbReference type="Proteomes" id="UP000824140">
    <property type="component" value="Unassembled WGS sequence"/>
</dbReference>
<organism evidence="1 2">
    <name type="scientific">Candidatus Alectryocaccomicrobium excrementavium</name>
    <dbReference type="NCBI Taxonomy" id="2840668"/>
    <lineage>
        <taxon>Bacteria</taxon>
        <taxon>Bacillati</taxon>
        <taxon>Bacillota</taxon>
        <taxon>Clostridia</taxon>
        <taxon>Candidatus Alectryocaccomicrobium</taxon>
    </lineage>
</organism>
<gene>
    <name evidence="1" type="ORF">IAA84_04440</name>
</gene>
<proteinExistence type="predicted"/>
<sequence length="336" mass="38446">MRTQAHKNSQQPLSGSPAQILWARQLMGQLARQRAQAEHACECLSATRSGSDAHALAKWYLTHALRHQRRAAWWIANREYLLAPWFIEEYLRAHRPGAHAMPEEEARAAAWREALLYPEPVRFRGAVEVHALPCDAAETQGQLLLKYEMNPELSRVARNAKFAWNPNRGAYAREIDECSSPLLERAAETCAKLLAAGFRVLVPDARVRKMAVSGDYTREYPRWIRRGRDAFTLELLYEHDPWLHERARSLGARWSGRAMELNWMMSEEAREFAQLYNFRITKSAEEILSRWDTTVKNARLWAGVEGVSPGPPAGDPLADKLLERVQIPEDLRDDDG</sequence>
<reference evidence="1" key="2">
    <citation type="journal article" date="2021" name="PeerJ">
        <title>Extensive microbial diversity within the chicken gut microbiome revealed by metagenomics and culture.</title>
        <authorList>
            <person name="Gilroy R."/>
            <person name="Ravi A."/>
            <person name="Getino M."/>
            <person name="Pursley I."/>
            <person name="Horton D.L."/>
            <person name="Alikhan N.F."/>
            <person name="Baker D."/>
            <person name="Gharbi K."/>
            <person name="Hall N."/>
            <person name="Watson M."/>
            <person name="Adriaenssens E.M."/>
            <person name="Foster-Nyarko E."/>
            <person name="Jarju S."/>
            <person name="Secka A."/>
            <person name="Antonio M."/>
            <person name="Oren A."/>
            <person name="Chaudhuri R.R."/>
            <person name="La Ragione R."/>
            <person name="Hildebrand F."/>
            <person name="Pallen M.J."/>
        </authorList>
    </citation>
    <scope>NUCLEOTIDE SEQUENCE</scope>
    <source>
        <strain evidence="1">13766</strain>
    </source>
</reference>
<reference evidence="1" key="1">
    <citation type="submission" date="2020-10" db="EMBL/GenBank/DDBJ databases">
        <authorList>
            <person name="Gilroy R."/>
        </authorList>
    </citation>
    <scope>NUCLEOTIDE SEQUENCE</scope>
    <source>
        <strain evidence="1">13766</strain>
    </source>
</reference>
<evidence type="ECO:0000313" key="2">
    <source>
        <dbReference type="Proteomes" id="UP000824140"/>
    </source>
</evidence>
<protein>
    <submittedName>
        <fullName evidence="1">Uncharacterized protein</fullName>
    </submittedName>
</protein>